<gene>
    <name evidence="7" type="ORF">FAD_0459</name>
</gene>
<keyword evidence="1 6" id="KW-0808">Transferase</keyword>
<dbReference type="PIRSF" id="PIRSF006533">
    <property type="entry name" value="UCP006533"/>
    <property type="match status" value="1"/>
</dbReference>
<evidence type="ECO:0000256" key="2">
    <source>
        <dbReference type="ARBA" id="ARBA00022741"/>
    </source>
</evidence>
<feature type="binding site" evidence="6">
    <location>
        <position position="46"/>
    </location>
    <ligand>
        <name>GTP</name>
        <dbReference type="ChEBI" id="CHEBI:37565"/>
    </ligand>
</feature>
<evidence type="ECO:0000256" key="5">
    <source>
        <dbReference type="ARBA" id="ARBA00023134"/>
    </source>
</evidence>
<feature type="binding site" evidence="6">
    <location>
        <position position="117"/>
    </location>
    <ligand>
        <name>GTP</name>
        <dbReference type="ChEBI" id="CHEBI:37565"/>
    </ligand>
</feature>
<proteinExistence type="inferred from homology"/>
<comment type="caution">
    <text evidence="6">Lacks conserved residue(s) required for the propagation of feature annotation.</text>
</comment>
<dbReference type="EC" id="2.7.1.237" evidence="6"/>
<protein>
    <recommendedName>
        <fullName evidence="6">GTP-dependent dephospho-CoA kinase</fullName>
        <ecNumber evidence="6">2.7.1.237</ecNumber>
    </recommendedName>
    <alternativeName>
        <fullName evidence="6">Dephospho-coenzyme A kinase</fullName>
        <shortName evidence="6">DPCK</shortName>
    </alternativeName>
</protein>
<comment type="catalytic activity">
    <reaction evidence="6">
        <text>3'-dephospho-CoA + GTP = GDP + CoA + H(+)</text>
        <dbReference type="Rhea" id="RHEA:61156"/>
        <dbReference type="ChEBI" id="CHEBI:15378"/>
        <dbReference type="ChEBI" id="CHEBI:37565"/>
        <dbReference type="ChEBI" id="CHEBI:57287"/>
        <dbReference type="ChEBI" id="CHEBI:57328"/>
        <dbReference type="ChEBI" id="CHEBI:58189"/>
        <dbReference type="EC" id="2.7.1.237"/>
    </reaction>
</comment>
<keyword evidence="4 6" id="KW-0173">Coenzyme A biosynthesis</keyword>
<evidence type="ECO:0000256" key="3">
    <source>
        <dbReference type="ARBA" id="ARBA00022777"/>
    </source>
</evidence>
<dbReference type="UniPathway" id="UPA00241"/>
<dbReference type="HAMAP" id="MF_00590">
    <property type="entry name" value="Dephospho_CoA_kinase_GTP_dep"/>
    <property type="match status" value="1"/>
</dbReference>
<reference evidence="7 8" key="1">
    <citation type="submission" date="2011-10" db="EMBL/GenBank/DDBJ databases">
        <title>Metabolic and evolutionary patterns in the extreme acidophile Ferroplasma acidiphilum.</title>
        <authorList>
            <person name="Golyshina O.V."/>
            <person name="Kozyavkin S.A."/>
            <person name="Tatusov R.L."/>
            <person name="Slesarev A.I."/>
            <person name="Golyshin P.N."/>
        </authorList>
    </citation>
    <scope>NUCLEOTIDE SEQUENCE [LARGE SCALE GENOMIC DNA]</scope>
    <source>
        <strain evidence="8">Y</strain>
    </source>
</reference>
<evidence type="ECO:0000256" key="4">
    <source>
        <dbReference type="ARBA" id="ARBA00022993"/>
    </source>
</evidence>
<dbReference type="KEGG" id="fai:FAD_0459"/>
<evidence type="ECO:0000313" key="7">
    <source>
        <dbReference type="EMBL" id="ARD84374.1"/>
    </source>
</evidence>
<dbReference type="GO" id="GO:0015937">
    <property type="term" value="P:coenzyme A biosynthetic process"/>
    <property type="evidence" value="ECO:0007669"/>
    <property type="project" value="UniProtKB-UniRule"/>
</dbReference>
<dbReference type="AlphaFoldDB" id="A0A1V0N2P8"/>
<dbReference type="InterPro" id="IPR007164">
    <property type="entry name" value="GTP-dep_dephospho-CoA_kin"/>
</dbReference>
<evidence type="ECO:0000256" key="6">
    <source>
        <dbReference type="HAMAP-Rule" id="MF_00590"/>
    </source>
</evidence>
<dbReference type="OrthoDB" id="15447at2157"/>
<dbReference type="EMBL" id="CP015363">
    <property type="protein sequence ID" value="ARD84374.1"/>
    <property type="molecule type" value="Genomic_DNA"/>
</dbReference>
<sequence>MPLKLDRNIVIGSRERKYIQDFKYSLCSVDDIRELALKNKIISVGDVTTENLKNAGIKLNLQIVDLVTKRDGKRFMHEEGSITVSNPPGIISIDLMNKIYEFISTGVHGRIEVDGEEDLAVIPIIFYADKNTVIVYGVPDVGMAYIKVNDEIKERIKEMIMEMYRNEQ</sequence>
<dbReference type="RefSeq" id="WP_009887512.1">
    <property type="nucleotide sequence ID" value="NZ_CP015363.1"/>
</dbReference>
<keyword evidence="5 6" id="KW-0342">GTP-binding</keyword>
<feature type="binding site" evidence="6">
    <location>
        <position position="140"/>
    </location>
    <ligand>
        <name>GTP</name>
        <dbReference type="ChEBI" id="CHEBI:37565"/>
    </ligand>
</feature>
<feature type="binding site" evidence="6">
    <location>
        <position position="65"/>
    </location>
    <ligand>
        <name>GTP</name>
        <dbReference type="ChEBI" id="CHEBI:37565"/>
    </ligand>
</feature>
<dbReference type="GeneID" id="16025661"/>
<comment type="similarity">
    <text evidence="6">Belongs to the GTP-dependent DPCK family.</text>
</comment>
<comment type="function">
    <text evidence="6">Catalyzes the GTP-dependent phosphorylation of the 3'-hydroxyl group of dephosphocoenzyme A to form coenzyme A (CoA).</text>
</comment>
<evidence type="ECO:0000313" key="8">
    <source>
        <dbReference type="Proteomes" id="UP000192050"/>
    </source>
</evidence>
<organism evidence="7 8">
    <name type="scientific">Ferroplasma acidiphilum</name>
    <dbReference type="NCBI Taxonomy" id="74969"/>
    <lineage>
        <taxon>Archaea</taxon>
        <taxon>Methanobacteriati</taxon>
        <taxon>Thermoplasmatota</taxon>
        <taxon>Thermoplasmata</taxon>
        <taxon>Thermoplasmatales</taxon>
        <taxon>Ferroplasmaceae</taxon>
        <taxon>Ferroplasma</taxon>
    </lineage>
</organism>
<dbReference type="Pfam" id="PF04019">
    <property type="entry name" value="DUF359"/>
    <property type="match status" value="1"/>
</dbReference>
<feature type="binding site" evidence="6">
    <location>
        <position position="47"/>
    </location>
    <ligand>
        <name>GTP</name>
        <dbReference type="ChEBI" id="CHEBI:37565"/>
    </ligand>
</feature>
<dbReference type="GO" id="GO:0016301">
    <property type="term" value="F:kinase activity"/>
    <property type="evidence" value="ECO:0007669"/>
    <property type="project" value="UniProtKB-UniRule"/>
</dbReference>
<keyword evidence="8" id="KW-1185">Reference proteome</keyword>
<name>A0A1V0N2P8_9ARCH</name>
<keyword evidence="3 6" id="KW-0418">Kinase</keyword>
<dbReference type="PANTHER" id="PTHR40732:SF1">
    <property type="entry name" value="GTP-DEPENDENT DEPHOSPHO-COA KINASE"/>
    <property type="match status" value="1"/>
</dbReference>
<dbReference type="GO" id="GO:0005525">
    <property type="term" value="F:GTP binding"/>
    <property type="evidence" value="ECO:0007669"/>
    <property type="project" value="UniProtKB-UniRule"/>
</dbReference>
<evidence type="ECO:0000256" key="1">
    <source>
        <dbReference type="ARBA" id="ARBA00022679"/>
    </source>
</evidence>
<dbReference type="PANTHER" id="PTHR40732">
    <property type="entry name" value="UPF0218 PROTEIN TK1697"/>
    <property type="match status" value="1"/>
</dbReference>
<keyword evidence="2 6" id="KW-0547">Nucleotide-binding</keyword>
<accession>A0A1V0N2P8</accession>
<comment type="pathway">
    <text evidence="6">Cofactor biosynthesis; coenzyme A biosynthesis.</text>
</comment>
<dbReference type="Proteomes" id="UP000192050">
    <property type="component" value="Chromosome"/>
</dbReference>
<dbReference type="STRING" id="74969.FAD_0459"/>